<comment type="caution">
    <text evidence="2">The sequence shown here is derived from an EMBL/GenBank/DDBJ whole genome shotgun (WGS) entry which is preliminary data.</text>
</comment>
<feature type="compositionally biased region" description="Low complexity" evidence="1">
    <location>
        <begin position="18"/>
        <end position="32"/>
    </location>
</feature>
<name>W7TZ22_9STRA</name>
<evidence type="ECO:0000313" key="2">
    <source>
        <dbReference type="EMBL" id="EWM25644.1"/>
    </source>
</evidence>
<dbReference type="Proteomes" id="UP000019335">
    <property type="component" value="Chromosome 10"/>
</dbReference>
<feature type="compositionally biased region" description="Pro residues" evidence="1">
    <location>
        <begin position="1"/>
        <end position="17"/>
    </location>
</feature>
<protein>
    <submittedName>
        <fullName evidence="2">Uncharacterized protein</fullName>
    </submittedName>
</protein>
<feature type="compositionally biased region" description="Pro residues" evidence="1">
    <location>
        <begin position="87"/>
        <end position="101"/>
    </location>
</feature>
<dbReference type="OrthoDB" id="10443183at2759"/>
<proteinExistence type="predicted"/>
<dbReference type="EMBL" id="AZIL01000869">
    <property type="protein sequence ID" value="EWM25644.1"/>
    <property type="molecule type" value="Genomic_DNA"/>
</dbReference>
<keyword evidence="3" id="KW-1185">Reference proteome</keyword>
<feature type="compositionally biased region" description="Pro residues" evidence="1">
    <location>
        <begin position="119"/>
        <end position="132"/>
    </location>
</feature>
<feature type="compositionally biased region" description="Pro residues" evidence="1">
    <location>
        <begin position="49"/>
        <end position="59"/>
    </location>
</feature>
<feature type="region of interest" description="Disordered" evidence="1">
    <location>
        <begin position="1"/>
        <end position="132"/>
    </location>
</feature>
<dbReference type="AlphaFoldDB" id="W7TZ22"/>
<sequence>MLGSSPAPPINPTPAPSIAPTRAPTSISTPAPTQAPTPSPTDANTKIPTPAPTMAPTPSPTDTSTKIPTPAPTMAPTLSPTNAPTKIPTPAPTPAPTPSPTDAPTQIPTKIPTAAPTKRPSPAPTTPAPVTPIDPFNTPVLVNNSTCIRVVDFHTDPSAKSFKAKRDRWTITGFFNDPAETAVVNIGQYGIIAVLQDAAKKALSSTFFTPPQCKALNNIRGVTCKTTGARLRLKKTKDPSVRNKSSEGAFYKVKGVFRRLTFLQQPVQTPLTTIFAVQFPNTTTVFTTSATEQCTEKGKTGGKKTKIDCCRPSKKK</sequence>
<reference evidence="2 3" key="1">
    <citation type="journal article" date="2014" name="Mol. Plant">
        <title>Chromosome Scale Genome Assembly and Transcriptome Profiling of Nannochloropsis gaditana in Nitrogen Depletion.</title>
        <authorList>
            <person name="Corteggiani Carpinelli E."/>
            <person name="Telatin A."/>
            <person name="Vitulo N."/>
            <person name="Forcato C."/>
            <person name="D'Angelo M."/>
            <person name="Schiavon R."/>
            <person name="Vezzi A."/>
            <person name="Giacometti G.M."/>
            <person name="Morosinotto T."/>
            <person name="Valle G."/>
        </authorList>
    </citation>
    <scope>NUCLEOTIDE SEQUENCE [LARGE SCALE GENOMIC DNA]</scope>
    <source>
        <strain evidence="2 3">B-31</strain>
    </source>
</reference>
<accession>W7TZ22</accession>
<evidence type="ECO:0000313" key="3">
    <source>
        <dbReference type="Proteomes" id="UP000019335"/>
    </source>
</evidence>
<organism evidence="2 3">
    <name type="scientific">Nannochloropsis gaditana</name>
    <dbReference type="NCBI Taxonomy" id="72520"/>
    <lineage>
        <taxon>Eukaryota</taxon>
        <taxon>Sar</taxon>
        <taxon>Stramenopiles</taxon>
        <taxon>Ochrophyta</taxon>
        <taxon>Eustigmatophyceae</taxon>
        <taxon>Eustigmatales</taxon>
        <taxon>Monodopsidaceae</taxon>
        <taxon>Nannochloropsis</taxon>
    </lineage>
</organism>
<gene>
    <name evidence="2" type="ORF">Naga_100037g5</name>
</gene>
<feature type="region of interest" description="Disordered" evidence="1">
    <location>
        <begin position="297"/>
        <end position="316"/>
    </location>
</feature>
<evidence type="ECO:0000256" key="1">
    <source>
        <dbReference type="SAM" id="MobiDB-lite"/>
    </source>
</evidence>